<dbReference type="InterPro" id="IPR000330">
    <property type="entry name" value="SNF2_N"/>
</dbReference>
<dbReference type="SMART" id="SM00490">
    <property type="entry name" value="HELICc"/>
    <property type="match status" value="1"/>
</dbReference>
<keyword evidence="3 8" id="KW-0347">Helicase</keyword>
<dbReference type="InterPro" id="IPR049730">
    <property type="entry name" value="SNF2/RAD54-like_C"/>
</dbReference>
<proteinExistence type="predicted"/>
<feature type="domain" description="Helicase ATP-binding" evidence="6">
    <location>
        <begin position="102"/>
        <end position="274"/>
    </location>
</feature>
<evidence type="ECO:0000313" key="8">
    <source>
        <dbReference type="EMBL" id="MBE9255567.1"/>
    </source>
</evidence>
<dbReference type="PROSITE" id="PS51192">
    <property type="entry name" value="HELICASE_ATP_BIND_1"/>
    <property type="match status" value="1"/>
</dbReference>
<feature type="coiled-coil region" evidence="5">
    <location>
        <begin position="380"/>
        <end position="444"/>
    </location>
</feature>
<organism evidence="8 9">
    <name type="scientific">Synechocystis salina LEGE 00031</name>
    <dbReference type="NCBI Taxonomy" id="1828736"/>
    <lineage>
        <taxon>Bacteria</taxon>
        <taxon>Bacillati</taxon>
        <taxon>Cyanobacteriota</taxon>
        <taxon>Cyanophyceae</taxon>
        <taxon>Synechococcales</taxon>
        <taxon>Merismopediaceae</taxon>
        <taxon>Synechocystis</taxon>
    </lineage>
</organism>
<dbReference type="Gene3D" id="3.40.50.300">
    <property type="entry name" value="P-loop containing nucleotide triphosphate hydrolases"/>
    <property type="match status" value="1"/>
</dbReference>
<evidence type="ECO:0000256" key="3">
    <source>
        <dbReference type="ARBA" id="ARBA00022806"/>
    </source>
</evidence>
<dbReference type="SUPFAM" id="SSF52540">
    <property type="entry name" value="P-loop containing nucleoside triphosphate hydrolases"/>
    <property type="match status" value="2"/>
</dbReference>
<sequence>MTIIFNCGDRVTHSQFGSGEVRLNEGETVVVRFEHGIEECPKENLTLLQSLEEAIAAPEWHEPLEVIIRAQALAIRSINDMWGVFSLARIALLPHQLWVCRKVVQELPARWLVADDVGLGKTIEAGLILWTLLNKGAVKRILILCPASLVEQWQERLRTMFDIRMTRYTSEADTAKSDFWNTHHQVIASLPTLRKNSGDRHQRMFDAEPWDLVLVDEAHHLNADEHTGPTLGYNLMSQLMNDYKKIKSAVFFTGTPHRGKHYQFFALLKLLREDLFNPLDAVKSFDNLQSQIQNLRLVMLRNNKQFVTDMVGKKLFLPPKISSETYSYSPEEEEFYEKLTEFILTGKAYASGLSQIDQRAVMLILVCMQKLASSSVAAIRSAIKKRLAKITQNRKELEVNKQKKSLLEKLRAFDDEENIQSDELSNLEEKIFDLEDKLYLMEDEQPRLEELLEISNSIVLETKIDKILEIIEGLFANRQVLFFTEYKATQSLLMSSLIARFGSQCVTFINGDERAEGIIEADGQVSTRQEKRSSAAEKFNSGEVRFLVSTEAGGEGIDLQENCYSLIHVDLPWNPMRLHQRVGRLNRYGQKYSVEVISLRNPDTVETRIWDKLNDKIENIMDSLKEVMEEPEDLLQLILGMTSPTLFREIFSEAQQNKEKLSQWFDSETATFGGQDAVEVVKKLVGSCEKFDFQQVSPLLPQVDLPDLQPFFEAMLHFNKRRINRIDGELSFITPESWLALPAIRKRYEQLHFDRNSQNKIKVNNLLGVGHCLINQALKQALELNKCVCQVNFIEDAIAIFQVLDRVTGTQVNVRQIIVGVTLGLKSDHHKKLLKDWEVLKILNASLEKTDKVSKLDRPDIDTNNILSLLKESKDYLEKNLNILDLPFQYPKIQVNALLFPF</sequence>
<dbReference type="EMBL" id="JADEVV010000070">
    <property type="protein sequence ID" value="MBE9255567.1"/>
    <property type="molecule type" value="Genomic_DNA"/>
</dbReference>
<evidence type="ECO:0000256" key="5">
    <source>
        <dbReference type="SAM" id="Coils"/>
    </source>
</evidence>
<evidence type="ECO:0000256" key="4">
    <source>
        <dbReference type="ARBA" id="ARBA00022840"/>
    </source>
</evidence>
<dbReference type="PROSITE" id="PS51194">
    <property type="entry name" value="HELICASE_CTER"/>
    <property type="match status" value="1"/>
</dbReference>
<feature type="domain" description="Helicase C-terminal" evidence="7">
    <location>
        <begin position="463"/>
        <end position="635"/>
    </location>
</feature>
<dbReference type="InterPro" id="IPR027417">
    <property type="entry name" value="P-loop_NTPase"/>
</dbReference>
<dbReference type="SMART" id="SM00487">
    <property type="entry name" value="DEXDc"/>
    <property type="match status" value="1"/>
</dbReference>
<dbReference type="CDD" id="cd18011">
    <property type="entry name" value="DEXDc_RapA"/>
    <property type="match status" value="1"/>
</dbReference>
<evidence type="ECO:0000259" key="6">
    <source>
        <dbReference type="PROSITE" id="PS51192"/>
    </source>
</evidence>
<dbReference type="Pfam" id="PF00176">
    <property type="entry name" value="SNF2-rel_dom"/>
    <property type="match status" value="1"/>
</dbReference>
<dbReference type="Proteomes" id="UP000658720">
    <property type="component" value="Unassembled WGS sequence"/>
</dbReference>
<keyword evidence="9" id="KW-1185">Reference proteome</keyword>
<dbReference type="PANTHER" id="PTHR45766:SF6">
    <property type="entry name" value="SWI_SNF-RELATED MATRIX-ASSOCIATED ACTIN-DEPENDENT REGULATOR OF CHROMATIN SUBFAMILY A-LIKE PROTEIN 1"/>
    <property type="match status" value="1"/>
</dbReference>
<dbReference type="PANTHER" id="PTHR45766">
    <property type="entry name" value="DNA ANNEALING HELICASE AND ENDONUCLEASE ZRANB3 FAMILY MEMBER"/>
    <property type="match status" value="1"/>
</dbReference>
<evidence type="ECO:0000256" key="1">
    <source>
        <dbReference type="ARBA" id="ARBA00022741"/>
    </source>
</evidence>
<reference evidence="8 9" key="1">
    <citation type="submission" date="2020-10" db="EMBL/GenBank/DDBJ databases">
        <authorList>
            <person name="Castelo-Branco R."/>
            <person name="Eusebio N."/>
            <person name="Adriana R."/>
            <person name="Vieira A."/>
            <person name="Brugerolle De Fraissinette N."/>
            <person name="Rezende De Castro R."/>
            <person name="Schneider M.P."/>
            <person name="Vasconcelos V."/>
            <person name="Leao P.N."/>
        </authorList>
    </citation>
    <scope>NUCLEOTIDE SEQUENCE [LARGE SCALE GENOMIC DNA]</scope>
    <source>
        <strain evidence="8 9">LEGE 00031</strain>
    </source>
</reference>
<dbReference type="RefSeq" id="WP_194020977.1">
    <property type="nucleotide sequence ID" value="NZ_JADEVV010000070.1"/>
</dbReference>
<evidence type="ECO:0000256" key="2">
    <source>
        <dbReference type="ARBA" id="ARBA00022801"/>
    </source>
</evidence>
<keyword evidence="4" id="KW-0067">ATP-binding</keyword>
<dbReference type="CDD" id="cd18793">
    <property type="entry name" value="SF2_C_SNF"/>
    <property type="match status" value="1"/>
</dbReference>
<dbReference type="InterPro" id="IPR001650">
    <property type="entry name" value="Helicase_C-like"/>
</dbReference>
<dbReference type="InterPro" id="IPR014001">
    <property type="entry name" value="Helicase_ATP-bd"/>
</dbReference>
<keyword evidence="1" id="KW-0547">Nucleotide-binding</keyword>
<protein>
    <submittedName>
        <fullName evidence="8">DEAD/DEAH box helicase family protein</fullName>
    </submittedName>
</protein>
<evidence type="ECO:0000313" key="9">
    <source>
        <dbReference type="Proteomes" id="UP000658720"/>
    </source>
</evidence>
<keyword evidence="2" id="KW-0378">Hydrolase</keyword>
<comment type="caution">
    <text evidence="8">The sequence shown here is derived from an EMBL/GenBank/DDBJ whole genome shotgun (WGS) entry which is preliminary data.</text>
</comment>
<dbReference type="InterPro" id="IPR057342">
    <property type="entry name" value="DEXDc_RapA"/>
</dbReference>
<accession>A0ABR9VW32</accession>
<dbReference type="InterPro" id="IPR038718">
    <property type="entry name" value="SNF2-like_sf"/>
</dbReference>
<keyword evidence="5" id="KW-0175">Coiled coil</keyword>
<dbReference type="Gene3D" id="3.40.50.10810">
    <property type="entry name" value="Tandem AAA-ATPase domain"/>
    <property type="match status" value="1"/>
</dbReference>
<dbReference type="Pfam" id="PF00271">
    <property type="entry name" value="Helicase_C"/>
    <property type="match status" value="1"/>
</dbReference>
<evidence type="ECO:0000259" key="7">
    <source>
        <dbReference type="PROSITE" id="PS51194"/>
    </source>
</evidence>
<gene>
    <name evidence="8" type="ORF">IQ217_17350</name>
</gene>
<dbReference type="GO" id="GO:0004386">
    <property type="term" value="F:helicase activity"/>
    <property type="evidence" value="ECO:0007669"/>
    <property type="project" value="UniProtKB-KW"/>
</dbReference>
<name>A0ABR9VW32_9SYNC</name>